<evidence type="ECO:0000313" key="4">
    <source>
        <dbReference type="EMBL" id="MTS27792.1"/>
    </source>
</evidence>
<dbReference type="Proteomes" id="UP000431913">
    <property type="component" value="Unassembled WGS sequence"/>
</dbReference>
<accession>A0A0W7TRA9</accession>
<evidence type="ECO:0000313" key="6">
    <source>
        <dbReference type="Proteomes" id="UP000032483"/>
    </source>
</evidence>
<dbReference type="EMBL" id="JXXK01000005">
    <property type="protein sequence ID" value="KJF40596.1"/>
    <property type="molecule type" value="Genomic_DNA"/>
</dbReference>
<dbReference type="Proteomes" id="UP000449193">
    <property type="component" value="Unassembled WGS sequence"/>
</dbReference>
<evidence type="ECO:0000313" key="3">
    <source>
        <dbReference type="EMBL" id="MST93456.1"/>
    </source>
</evidence>
<evidence type="ECO:0000313" key="9">
    <source>
        <dbReference type="Proteomes" id="UP000449193"/>
    </source>
</evidence>
<sequence length="110" mass="12137">MKMLIFVLNRVEKLEPALNKLEHAGLRGATVLSSRGMAMTLDKYCDGSFLGSLRAMMEPDREENRTVFMVLKDEDVERAVAAVEEVAGSFNTPNSGIAFTLPVDFVKGIQ</sequence>
<dbReference type="Gene3D" id="3.30.70.120">
    <property type="match status" value="1"/>
</dbReference>
<evidence type="ECO:0008006" key="11">
    <source>
        <dbReference type="Google" id="ProtNLM"/>
    </source>
</evidence>
<dbReference type="InterPro" id="IPR015867">
    <property type="entry name" value="N-reg_PII/ATP_PRibTrfase_C"/>
</dbReference>
<reference evidence="1" key="1">
    <citation type="submission" date="2015-02" db="EMBL/GenBank/DDBJ databases">
        <title>A novel member of the family Ruminococcaceae isolated from human feces.</title>
        <authorList>
            <person name="Shkoporov A.N."/>
            <person name="Chaplin A.V."/>
            <person name="Motuzova O.V."/>
            <person name="Kafarskaia L.I."/>
            <person name="Khokhlova E.V."/>
            <person name="Efimov B.A."/>
        </authorList>
    </citation>
    <scope>NUCLEOTIDE SEQUENCE [LARGE SCALE GENOMIC DNA]</scope>
    <source>
        <strain evidence="1">585-1</strain>
    </source>
</reference>
<dbReference type="GO" id="GO:0006808">
    <property type="term" value="P:regulation of nitrogen utilization"/>
    <property type="evidence" value="ECO:0007669"/>
    <property type="project" value="InterPro"/>
</dbReference>
<reference evidence="9 10" key="3">
    <citation type="journal article" date="2019" name="Nat. Med.">
        <title>A library of human gut bacterial isolates paired with longitudinal multiomics data enables mechanistic microbiome research.</title>
        <authorList>
            <person name="Poyet M."/>
            <person name="Groussin M."/>
            <person name="Gibbons S.M."/>
            <person name="Avila-Pacheco J."/>
            <person name="Jiang X."/>
            <person name="Kearney S.M."/>
            <person name="Perrotta A.R."/>
            <person name="Berdy B."/>
            <person name="Zhao S."/>
            <person name="Lieberman T.D."/>
            <person name="Swanson P.K."/>
            <person name="Smith M."/>
            <person name="Roesemann S."/>
            <person name="Alexander J.E."/>
            <person name="Rich S.A."/>
            <person name="Livny J."/>
            <person name="Vlamakis H."/>
            <person name="Clish C."/>
            <person name="Bullock K."/>
            <person name="Deik A."/>
            <person name="Scott J."/>
            <person name="Pierce K.A."/>
            <person name="Xavier R.J."/>
            <person name="Alm E.J."/>
        </authorList>
    </citation>
    <scope>NUCLEOTIDE SEQUENCE [LARGE SCALE GENOMIC DNA]</scope>
    <source>
        <strain evidence="4 10">BIOML-A4</strain>
        <strain evidence="5 9">BIOML-A7</strain>
    </source>
</reference>
<dbReference type="GeneID" id="42855997"/>
<evidence type="ECO:0000313" key="8">
    <source>
        <dbReference type="Proteomes" id="UP000431913"/>
    </source>
</evidence>
<comment type="caution">
    <text evidence="1">The sequence shown here is derived from an EMBL/GenBank/DDBJ whole genome shotgun (WGS) entry which is preliminary data.</text>
</comment>
<dbReference type="EMBL" id="LMUA01000010">
    <property type="protein sequence ID" value="KUE76310.1"/>
    <property type="molecule type" value="Genomic_DNA"/>
</dbReference>
<name>A0A0D8J218_9FIRM</name>
<accession>A0A0D8J218</accession>
<evidence type="ECO:0000313" key="5">
    <source>
        <dbReference type="EMBL" id="MTS52592.1"/>
    </source>
</evidence>
<dbReference type="EMBL" id="VUNJ01000027">
    <property type="protein sequence ID" value="MST93456.1"/>
    <property type="molecule type" value="Genomic_DNA"/>
</dbReference>
<gene>
    <name evidence="2" type="ORF">ASJ35_08805</name>
    <name evidence="3" type="ORF">FYJ76_16200</name>
    <name evidence="5" type="ORF">GMD52_13760</name>
    <name evidence="4" type="ORF">GMD59_10900</name>
    <name evidence="1" type="ORF">TQ39_05070</name>
</gene>
<reference evidence="2 7" key="2">
    <citation type="submission" date="2015-10" db="EMBL/GenBank/DDBJ databases">
        <title>A novel member of the family Ruminococcaceae isolated from human faeces.</title>
        <authorList>
            <person name="Shkoporov A.N."/>
            <person name="Chaplin A.V."/>
            <person name="Motuzova O.V."/>
            <person name="Kafarskaia L.I."/>
            <person name="Efimov B.A."/>
        </authorList>
    </citation>
    <scope>NUCLEOTIDE SEQUENCE [LARGE SCALE GENOMIC DNA]</scope>
    <source>
        <strain evidence="2 7">668</strain>
    </source>
</reference>
<evidence type="ECO:0000313" key="2">
    <source>
        <dbReference type="EMBL" id="KUE76310.1"/>
    </source>
</evidence>
<dbReference type="RefSeq" id="WP_009322280.1">
    <property type="nucleotide sequence ID" value="NZ_CAQJQL010000104.1"/>
</dbReference>
<keyword evidence="6" id="KW-1185">Reference proteome</keyword>
<evidence type="ECO:0000313" key="1">
    <source>
        <dbReference type="EMBL" id="KJF40596.1"/>
    </source>
</evidence>
<dbReference type="SUPFAM" id="SSF54913">
    <property type="entry name" value="GlnB-like"/>
    <property type="match status" value="1"/>
</dbReference>
<evidence type="ECO:0000313" key="7">
    <source>
        <dbReference type="Proteomes" id="UP000053433"/>
    </source>
</evidence>
<evidence type="ECO:0000313" key="10">
    <source>
        <dbReference type="Proteomes" id="UP000472755"/>
    </source>
</evidence>
<dbReference type="Proteomes" id="UP000032483">
    <property type="component" value="Unassembled WGS sequence"/>
</dbReference>
<dbReference type="GO" id="GO:0030234">
    <property type="term" value="F:enzyme regulator activity"/>
    <property type="evidence" value="ECO:0007669"/>
    <property type="project" value="InterPro"/>
</dbReference>
<dbReference type="Pfam" id="PF00543">
    <property type="entry name" value="P-II"/>
    <property type="match status" value="1"/>
</dbReference>
<dbReference type="EMBL" id="WMZR01000020">
    <property type="protein sequence ID" value="MTS52592.1"/>
    <property type="molecule type" value="Genomic_DNA"/>
</dbReference>
<dbReference type="InterPro" id="IPR002187">
    <property type="entry name" value="N-reg_PII"/>
</dbReference>
<dbReference type="Proteomes" id="UP000053433">
    <property type="component" value="Unassembled WGS sequence"/>
</dbReference>
<dbReference type="PROSITE" id="PS51343">
    <property type="entry name" value="PII_GLNB_DOM"/>
    <property type="match status" value="1"/>
</dbReference>
<dbReference type="InterPro" id="IPR011322">
    <property type="entry name" value="N-reg_PII-like_a/b"/>
</dbReference>
<reference evidence="3 8" key="4">
    <citation type="submission" date="2019-08" db="EMBL/GenBank/DDBJ databases">
        <title>In-depth cultivation of the pig gut microbiome towards novel bacterial diversity and tailored functional studies.</title>
        <authorList>
            <person name="Wylensek D."/>
            <person name="Hitch T.C.A."/>
            <person name="Clavel T."/>
        </authorList>
    </citation>
    <scope>NUCLEOTIDE SEQUENCE [LARGE SCALE GENOMIC DNA]</scope>
    <source>
        <strain evidence="3 8">WCA3-601-WT-6J</strain>
    </source>
</reference>
<proteinExistence type="predicted"/>
<dbReference type="Proteomes" id="UP000472755">
    <property type="component" value="Unassembled WGS sequence"/>
</dbReference>
<dbReference type="EMBL" id="WMZU01000016">
    <property type="protein sequence ID" value="MTS27792.1"/>
    <property type="molecule type" value="Genomic_DNA"/>
</dbReference>
<protein>
    <recommendedName>
        <fullName evidence="11">P-II family nitrogen regulator</fullName>
    </recommendedName>
</protein>
<dbReference type="AlphaFoldDB" id="A0A0D8J218"/>
<organism evidence="1 6">
    <name type="scientific">Ruthenibacterium lactatiformans</name>
    <dbReference type="NCBI Taxonomy" id="1550024"/>
    <lineage>
        <taxon>Bacteria</taxon>
        <taxon>Bacillati</taxon>
        <taxon>Bacillota</taxon>
        <taxon>Clostridia</taxon>
        <taxon>Eubacteriales</taxon>
        <taxon>Oscillospiraceae</taxon>
        <taxon>Ruthenibacterium</taxon>
    </lineage>
</organism>